<accession>Q11N70</accession>
<dbReference type="KEGG" id="mes:Meso_4154"/>
<dbReference type="HOGENOM" id="CLU_055770_1_0_5"/>
<sequence length="406" mass="44761">MRRQPGATEVMRRFRIGGEVYADEGSELQVALAAAYGRKERPLCLCRDPGCAMYIAQIGNLYVIKRMPLSGGEHDPSCDSYESPYALSGLGALMGSAIQLDAESGVAALKLDFSLSKTGSRAAPVSGSSGSAGVTADPKKLSLRGLLHYLWHEAELTVWTSKWTGKRHWWTVRWHLLEAAKQMSVKGGPLSDILFVPEPFRADNKDAIEQRRNAELAAALPPKNGPRRLMVLVGEVKELIPARSGQKLVIKHLPGFPFLIDDALHRRLLTRFERELSLWGADASSHLLAVATFGLNPAGLAIVEEIALMVVSENWIPYETFQEKRLVDALARVREKSVKGLRFNLPPDQPIANALLQNRRDPVALFIVPAGADDTFDVSLQDMIAERPEIATWMWRVAEGDMPALP</sequence>
<dbReference type="EMBL" id="CP000389">
    <property type="protein sequence ID" value="ABG61138.1"/>
    <property type="molecule type" value="Genomic_DNA"/>
</dbReference>
<evidence type="ECO:0000313" key="1">
    <source>
        <dbReference type="EMBL" id="ABG61138.1"/>
    </source>
</evidence>
<dbReference type="InterPro" id="IPR009553">
    <property type="entry name" value="DUF1173"/>
</dbReference>
<geneLocation type="plasmid" evidence="1">
    <name>1</name>
</geneLocation>
<dbReference type="Pfam" id="PF06666">
    <property type="entry name" value="DUF1173"/>
    <property type="match status" value="1"/>
</dbReference>
<dbReference type="AlphaFoldDB" id="Q11N70"/>
<organism evidence="1">
    <name type="scientific">Chelativorans sp. (strain BNC1)</name>
    <dbReference type="NCBI Taxonomy" id="266779"/>
    <lineage>
        <taxon>Bacteria</taxon>
        <taxon>Pseudomonadati</taxon>
        <taxon>Pseudomonadota</taxon>
        <taxon>Alphaproteobacteria</taxon>
        <taxon>Hyphomicrobiales</taxon>
        <taxon>Phyllobacteriaceae</taxon>
        <taxon>Chelativorans</taxon>
    </lineage>
</organism>
<reference evidence="1" key="1">
    <citation type="submission" date="2006-06" db="EMBL/GenBank/DDBJ databases">
        <title>Complete sequence of Plasmid 1 of Chelativorans sp. BNC1.</title>
        <authorList>
            <consortium name="US DOE Joint Genome Institute"/>
            <person name="Copeland A."/>
            <person name="Lucas S."/>
            <person name="Lapidus A."/>
            <person name="Barry K."/>
            <person name="Detter J.C."/>
            <person name="Glavina del Rio T."/>
            <person name="Hammon N."/>
            <person name="Israni S."/>
            <person name="Dalin E."/>
            <person name="Tice H."/>
            <person name="Pitluck S."/>
            <person name="Chertkov O."/>
            <person name="Brettin T."/>
            <person name="Bruce D."/>
            <person name="Han C."/>
            <person name="Tapia R."/>
            <person name="Gilna P."/>
            <person name="Schmutz J."/>
            <person name="Larimer F."/>
            <person name="Land M."/>
            <person name="Hauser L."/>
            <person name="Kyrpides N."/>
            <person name="Mikhailova N."/>
            <person name="Richardson P."/>
        </authorList>
    </citation>
    <scope>NUCLEOTIDE SEQUENCE</scope>
    <source>
        <strain evidence="1">BNC1</strain>
        <plasmid evidence="1">1</plasmid>
    </source>
</reference>
<proteinExistence type="predicted"/>
<name>Q11N70_CHESB</name>
<protein>
    <recommendedName>
        <fullName evidence="2">DUF1173 domain-containing protein</fullName>
    </recommendedName>
</protein>
<keyword evidence="1" id="KW-0614">Plasmid</keyword>
<gene>
    <name evidence="1" type="ordered locus">Meso_4154</name>
</gene>
<evidence type="ECO:0008006" key="2">
    <source>
        <dbReference type="Google" id="ProtNLM"/>
    </source>
</evidence>